<dbReference type="FunFam" id="1.10.472.80:FF:000060">
    <property type="entry name" value="TBC domain protein, putative"/>
    <property type="match status" value="1"/>
</dbReference>
<evidence type="ECO:0000259" key="4">
    <source>
        <dbReference type="PROSITE" id="PS50086"/>
    </source>
</evidence>
<proteinExistence type="predicted"/>
<keyword evidence="3" id="KW-0812">Transmembrane</keyword>
<dbReference type="FunFam" id="1.10.8.1310:FF:000001">
    <property type="entry name" value="TBC1 domain family, member 20"/>
    <property type="match status" value="1"/>
</dbReference>
<feature type="transmembrane region" description="Helical" evidence="3">
    <location>
        <begin position="375"/>
        <end position="392"/>
    </location>
</feature>
<comment type="caution">
    <text evidence="5">The sequence shown here is derived from an EMBL/GenBank/DDBJ whole genome shotgun (WGS) entry which is preliminary data.</text>
</comment>
<dbReference type="Gene3D" id="1.10.8.1310">
    <property type="match status" value="1"/>
</dbReference>
<organism evidence="5 6">
    <name type="scientific">Cephalotrichum gorgonifer</name>
    <dbReference type="NCBI Taxonomy" id="2041049"/>
    <lineage>
        <taxon>Eukaryota</taxon>
        <taxon>Fungi</taxon>
        <taxon>Dikarya</taxon>
        <taxon>Ascomycota</taxon>
        <taxon>Pezizomycotina</taxon>
        <taxon>Sordariomycetes</taxon>
        <taxon>Hypocreomycetidae</taxon>
        <taxon>Microascales</taxon>
        <taxon>Microascaceae</taxon>
        <taxon>Cephalotrichum</taxon>
    </lineage>
</organism>
<feature type="compositionally biased region" description="Basic and acidic residues" evidence="2">
    <location>
        <begin position="77"/>
        <end position="93"/>
    </location>
</feature>
<dbReference type="InterPro" id="IPR000195">
    <property type="entry name" value="Rab-GAP-TBC_dom"/>
</dbReference>
<accession>A0AAE8N4F3</accession>
<feature type="compositionally biased region" description="Low complexity" evidence="2">
    <location>
        <begin position="1"/>
        <end position="14"/>
    </location>
</feature>
<dbReference type="InterPro" id="IPR035969">
    <property type="entry name" value="Rab-GAP_TBC_sf"/>
</dbReference>
<feature type="region of interest" description="Disordered" evidence="2">
    <location>
        <begin position="77"/>
        <end position="103"/>
    </location>
</feature>
<sequence length="414" mass="47219">MDDVAHSAQSSRHSSSPEKGLHQSTCDFWDSEKEPAIKDACAQFDVPSLKALAQSEGGFLTDDLRRQAWPILLGHTTRADDASDSDPSHRSDLETPWQELPRHGDEDQVQLDVNRAFIYYPDNLSDSELAKRKTELSDLITEVLRRHPFLCYFQGYHDICQVFLLVLDPPLRAPLVARLSILRIRDFMLPTLSPTVAQLRLLPDILNAADSKLRRHLSGTEPFYALAGMLTMYAHNIEAYGDIARLFDVFIVREPVFSVYLFAQIVLSRREELFETSAEDPSMLHSILSKVPKELDLESLISDSIALLEKYPPTTLPSWRRISSSSCLKTARSDDSCTTQSLEDGRRFFQVQLAELRRAERWEELTKRAWVYRRPAGVIGTTVLVAIVAVYLRKHPAPVHYMTSILWRWLGRVL</sequence>
<evidence type="ECO:0000256" key="3">
    <source>
        <dbReference type="SAM" id="Phobius"/>
    </source>
</evidence>
<evidence type="ECO:0000313" key="5">
    <source>
        <dbReference type="EMBL" id="SPO05812.1"/>
    </source>
</evidence>
<feature type="domain" description="Rab-GAP TBC" evidence="4">
    <location>
        <begin position="59"/>
        <end position="254"/>
    </location>
</feature>
<protein>
    <submittedName>
        <fullName evidence="5">Related to GTPase-activating protein gyp10</fullName>
    </submittedName>
</protein>
<keyword evidence="6" id="KW-1185">Reference proteome</keyword>
<dbReference type="GO" id="GO:0005096">
    <property type="term" value="F:GTPase activator activity"/>
    <property type="evidence" value="ECO:0007669"/>
    <property type="project" value="UniProtKB-KW"/>
</dbReference>
<dbReference type="PROSITE" id="PS50086">
    <property type="entry name" value="TBC_RABGAP"/>
    <property type="match status" value="1"/>
</dbReference>
<evidence type="ECO:0000256" key="2">
    <source>
        <dbReference type="SAM" id="MobiDB-lite"/>
    </source>
</evidence>
<keyword evidence="3" id="KW-1133">Transmembrane helix</keyword>
<dbReference type="Pfam" id="PF00566">
    <property type="entry name" value="RabGAP-TBC"/>
    <property type="match status" value="1"/>
</dbReference>
<dbReference type="PANTHER" id="PTHR20913">
    <property type="entry name" value="TBC1 DOMAIN FAMILY MEMBER 20/GTPASE"/>
    <property type="match status" value="1"/>
</dbReference>
<name>A0AAE8N4F3_9PEZI</name>
<dbReference type="InterPro" id="IPR045913">
    <property type="entry name" value="TBC20/Gyp8-like"/>
</dbReference>
<dbReference type="SUPFAM" id="SSF47923">
    <property type="entry name" value="Ypt/Rab-GAP domain of gyp1p"/>
    <property type="match status" value="2"/>
</dbReference>
<evidence type="ECO:0000256" key="1">
    <source>
        <dbReference type="ARBA" id="ARBA00022468"/>
    </source>
</evidence>
<dbReference type="SMART" id="SM00164">
    <property type="entry name" value="TBC"/>
    <property type="match status" value="1"/>
</dbReference>
<gene>
    <name evidence="5" type="ORF">DNG_08499</name>
</gene>
<dbReference type="Proteomes" id="UP001187682">
    <property type="component" value="Unassembled WGS sequence"/>
</dbReference>
<dbReference type="GO" id="GO:0006888">
    <property type="term" value="P:endoplasmic reticulum to Golgi vesicle-mediated transport"/>
    <property type="evidence" value="ECO:0007669"/>
    <property type="project" value="TreeGrafter"/>
</dbReference>
<dbReference type="AlphaFoldDB" id="A0AAE8N4F3"/>
<dbReference type="PANTHER" id="PTHR20913:SF7">
    <property type="entry name" value="RE60063P"/>
    <property type="match status" value="1"/>
</dbReference>
<feature type="region of interest" description="Disordered" evidence="2">
    <location>
        <begin position="1"/>
        <end position="27"/>
    </location>
</feature>
<reference evidence="5" key="1">
    <citation type="submission" date="2018-03" db="EMBL/GenBank/DDBJ databases">
        <authorList>
            <person name="Guldener U."/>
        </authorList>
    </citation>
    <scope>NUCLEOTIDE SEQUENCE</scope>
</reference>
<keyword evidence="3" id="KW-0472">Membrane</keyword>
<evidence type="ECO:0000313" key="6">
    <source>
        <dbReference type="Proteomes" id="UP001187682"/>
    </source>
</evidence>
<dbReference type="GO" id="GO:0005789">
    <property type="term" value="C:endoplasmic reticulum membrane"/>
    <property type="evidence" value="ECO:0007669"/>
    <property type="project" value="TreeGrafter"/>
</dbReference>
<dbReference type="EMBL" id="ONZQ02000014">
    <property type="protein sequence ID" value="SPO05812.1"/>
    <property type="molecule type" value="Genomic_DNA"/>
</dbReference>
<keyword evidence="1" id="KW-0343">GTPase activation</keyword>
<dbReference type="Gene3D" id="1.10.472.80">
    <property type="entry name" value="Ypt/Rab-GAP domain of gyp1p, domain 3"/>
    <property type="match status" value="1"/>
</dbReference>